<dbReference type="Gene3D" id="2.160.20.10">
    <property type="entry name" value="Single-stranded right-handed beta-helix, Pectin lyase-like"/>
    <property type="match status" value="1"/>
</dbReference>
<dbReference type="RefSeq" id="WP_379867431.1">
    <property type="nucleotide sequence ID" value="NZ_JBHTBW010000079.1"/>
</dbReference>
<organism evidence="1 2">
    <name type="scientific">Laceyella putida</name>
    <dbReference type="NCBI Taxonomy" id="110101"/>
    <lineage>
        <taxon>Bacteria</taxon>
        <taxon>Bacillati</taxon>
        <taxon>Bacillota</taxon>
        <taxon>Bacilli</taxon>
        <taxon>Bacillales</taxon>
        <taxon>Thermoactinomycetaceae</taxon>
        <taxon>Laceyella</taxon>
    </lineage>
</organism>
<proteinExistence type="predicted"/>
<accession>A0ABW2RQQ6</accession>
<gene>
    <name evidence="1" type="ORF">ACFQNG_18720</name>
</gene>
<dbReference type="Proteomes" id="UP001596500">
    <property type="component" value="Unassembled WGS sequence"/>
</dbReference>
<keyword evidence="2" id="KW-1185">Reference proteome</keyword>
<dbReference type="InterPro" id="IPR011050">
    <property type="entry name" value="Pectin_lyase_fold/virulence"/>
</dbReference>
<evidence type="ECO:0000313" key="1">
    <source>
        <dbReference type="EMBL" id="MFC7443102.1"/>
    </source>
</evidence>
<sequence length="684" mass="76437">MNGQINYTLSDFPPYPDETDDTGRFKRAIEAMLPGGVLHVPAGQYLVKEIAVTKPISLWFAEGAILEATDETTAFLFQFAGDVSASGYPLLREVVRGERTLILPQAPCDIQAGDLIWLRDDCARVSDGQQDLNCEMHEVVDVIYEEQELLAEAKFKGEADRWIKWGERVSPGLSVEHSYDQVEQAQKLHLRSASLTGEAMVCSNPVPVEAGRTYQLEVSAKVEWPSHEGRGCCYVAWEGKKGEPIARSDVISFSYQGWQIYYGCNLIAPSGASKARIFIGLQAAQTAVEGTVWVKNAAFKQTSTKLVLKDFVRLPKRVARVNVRKITPLQFCQVINFRYRLKQGAHKGFGILAQQVRYFYVNGLYAEQGVESAIQVRRSMDVIIENFTIMPPQRVGSGQGYGVQFYGGNLGVIVRNGCTWRTRHAVDLDSTFDALVEGVTDVEGKGVSFLLTHNGWGGDMVFRHCRAIRSGSSGFVAETQGVTNPYTLMHPNIHIVDCYWQRASSEGDVVCYGFGIWLKAPVSGRVERFTAQVGTGQGYVKGHDNGAIRLLPVRNQLRVHHLVARGVRRGIIIAHPHEVSETGAHHYIFVSQVCLEHCRSAVYVNGGWGKRLFMSDMLLDRIEKYVIEGNGTGGYQTFVMERVSITRSPSVRFFQHVSSPRTGSAFRGWIRKIWRDWVSRGKKR</sequence>
<comment type="caution">
    <text evidence="1">The sequence shown here is derived from an EMBL/GenBank/DDBJ whole genome shotgun (WGS) entry which is preliminary data.</text>
</comment>
<protein>
    <recommendedName>
        <fullName evidence="3">Pectate lyase superfamily protein domain-containing protein</fullName>
    </recommendedName>
</protein>
<evidence type="ECO:0008006" key="3">
    <source>
        <dbReference type="Google" id="ProtNLM"/>
    </source>
</evidence>
<dbReference type="SUPFAM" id="SSF51126">
    <property type="entry name" value="Pectin lyase-like"/>
    <property type="match status" value="1"/>
</dbReference>
<reference evidence="2" key="1">
    <citation type="journal article" date="2019" name="Int. J. Syst. Evol. Microbiol.">
        <title>The Global Catalogue of Microorganisms (GCM) 10K type strain sequencing project: providing services to taxonomists for standard genome sequencing and annotation.</title>
        <authorList>
            <consortium name="The Broad Institute Genomics Platform"/>
            <consortium name="The Broad Institute Genome Sequencing Center for Infectious Disease"/>
            <person name="Wu L."/>
            <person name="Ma J."/>
        </authorList>
    </citation>
    <scope>NUCLEOTIDE SEQUENCE [LARGE SCALE GENOMIC DNA]</scope>
    <source>
        <strain evidence="2">CGMCC 1.12942</strain>
    </source>
</reference>
<name>A0ABW2RQQ6_9BACL</name>
<dbReference type="InterPro" id="IPR012334">
    <property type="entry name" value="Pectin_lyas_fold"/>
</dbReference>
<evidence type="ECO:0000313" key="2">
    <source>
        <dbReference type="Proteomes" id="UP001596500"/>
    </source>
</evidence>
<dbReference type="Gene3D" id="2.60.120.260">
    <property type="entry name" value="Galactose-binding domain-like"/>
    <property type="match status" value="1"/>
</dbReference>
<dbReference type="EMBL" id="JBHTBW010000079">
    <property type="protein sequence ID" value="MFC7443102.1"/>
    <property type="molecule type" value="Genomic_DNA"/>
</dbReference>